<dbReference type="FunFam" id="1.10.12.10:FF:000001">
    <property type="entry name" value="Probable enoyl-CoA hydratase, mitochondrial"/>
    <property type="match status" value="1"/>
</dbReference>
<keyword evidence="3" id="KW-0456">Lyase</keyword>
<dbReference type="PROSITE" id="PS00166">
    <property type="entry name" value="ENOYL_COA_HYDRATASE"/>
    <property type="match status" value="1"/>
</dbReference>
<keyword evidence="2" id="KW-0443">Lipid metabolism</keyword>
<dbReference type="InterPro" id="IPR014748">
    <property type="entry name" value="Enoyl-CoA_hydra_C"/>
</dbReference>
<gene>
    <name evidence="5" type="ORF">G6N73_20245</name>
</gene>
<protein>
    <submittedName>
        <fullName evidence="5">Enoyl-CoA hydratase/isomerase family protein</fullName>
    </submittedName>
</protein>
<accession>A0A6G4WGZ2</accession>
<dbReference type="GO" id="GO:0006635">
    <property type="term" value="P:fatty acid beta-oxidation"/>
    <property type="evidence" value="ECO:0007669"/>
    <property type="project" value="TreeGrafter"/>
</dbReference>
<evidence type="ECO:0000313" key="6">
    <source>
        <dbReference type="Proteomes" id="UP001642900"/>
    </source>
</evidence>
<comment type="similarity">
    <text evidence="1 4">Belongs to the enoyl-CoA hydratase/isomerase family.</text>
</comment>
<organism evidence="5 6">
    <name type="scientific">Allomesorhizobium camelthorni</name>
    <dbReference type="NCBI Taxonomy" id="475069"/>
    <lineage>
        <taxon>Bacteria</taxon>
        <taxon>Pseudomonadati</taxon>
        <taxon>Pseudomonadota</taxon>
        <taxon>Alphaproteobacteria</taxon>
        <taxon>Hyphomicrobiales</taxon>
        <taxon>Phyllobacteriaceae</taxon>
        <taxon>Allomesorhizobium</taxon>
    </lineage>
</organism>
<dbReference type="Gene3D" id="1.10.12.10">
    <property type="entry name" value="Lyase 2-enoyl-coa Hydratase, Chain A, domain 2"/>
    <property type="match status" value="1"/>
</dbReference>
<dbReference type="AlphaFoldDB" id="A0A6G4WGZ2"/>
<reference evidence="5 6" key="1">
    <citation type="submission" date="2020-02" db="EMBL/GenBank/DDBJ databases">
        <title>Genome sequence of strain CCNWXJ40-4.</title>
        <authorList>
            <person name="Gao J."/>
            <person name="Sun J."/>
        </authorList>
    </citation>
    <scope>NUCLEOTIDE SEQUENCE [LARGE SCALE GENOMIC DNA]</scope>
    <source>
        <strain evidence="5 6">CCNWXJ 40-4</strain>
    </source>
</reference>
<dbReference type="PANTHER" id="PTHR11941:SF169">
    <property type="entry name" value="(7AS)-7A-METHYL-1,5-DIOXO-2,3,5,6,7,7A-HEXAHYDRO-1H-INDENE-CARBOXYL-COA HYDROLASE"/>
    <property type="match status" value="1"/>
</dbReference>
<dbReference type="CDD" id="cd06558">
    <property type="entry name" value="crotonase-like"/>
    <property type="match status" value="1"/>
</dbReference>
<dbReference type="Pfam" id="PF00378">
    <property type="entry name" value="ECH_1"/>
    <property type="match status" value="1"/>
</dbReference>
<name>A0A6G4WGZ2_9HYPH</name>
<dbReference type="InterPro" id="IPR018376">
    <property type="entry name" value="Enoyl-CoA_hyd/isom_CS"/>
</dbReference>
<dbReference type="SUPFAM" id="SSF52096">
    <property type="entry name" value="ClpP/crotonase"/>
    <property type="match status" value="1"/>
</dbReference>
<evidence type="ECO:0000313" key="5">
    <source>
        <dbReference type="EMBL" id="NGO53463.1"/>
    </source>
</evidence>
<dbReference type="InterPro" id="IPR001753">
    <property type="entry name" value="Enoyl-CoA_hydra/iso"/>
</dbReference>
<dbReference type="PANTHER" id="PTHR11941">
    <property type="entry name" value="ENOYL-COA HYDRATASE-RELATED"/>
    <property type="match status" value="1"/>
</dbReference>
<dbReference type="InterPro" id="IPR029045">
    <property type="entry name" value="ClpP/crotonase-like_dom_sf"/>
</dbReference>
<dbReference type="EMBL" id="JAAKZF010000032">
    <property type="protein sequence ID" value="NGO53463.1"/>
    <property type="molecule type" value="Genomic_DNA"/>
</dbReference>
<proteinExistence type="inferred from homology"/>
<comment type="caution">
    <text evidence="5">The sequence shown here is derived from an EMBL/GenBank/DDBJ whole genome shotgun (WGS) entry which is preliminary data.</text>
</comment>
<sequence>MPIRLEKNDRVALVTIDRPEAMNALDRSHDQALSDVWDRIENDEDILVSVLTGAGEKAFCSGGDLKSYMPWRRTVAMEGDQTVFSFGGLTATSRSKPIIAAIRGFCIAGGLELALACDLRLCTPDAAFGLAEVKWGVLPGGGGTQRLPRAIPLAHALEMILTADVIDAERAERIGLVNRIVDPDALLDEALQLARTIVSNAPLAVRAARRAVLEGRELPIGDGLSLEGALQKQLLQSEDSAEGLRAFAERRAARFRGA</sequence>
<evidence type="ECO:0000256" key="4">
    <source>
        <dbReference type="RuleBase" id="RU003707"/>
    </source>
</evidence>
<evidence type="ECO:0000256" key="1">
    <source>
        <dbReference type="ARBA" id="ARBA00005254"/>
    </source>
</evidence>
<evidence type="ECO:0000256" key="3">
    <source>
        <dbReference type="ARBA" id="ARBA00023239"/>
    </source>
</evidence>
<dbReference type="GO" id="GO:0016836">
    <property type="term" value="F:hydro-lyase activity"/>
    <property type="evidence" value="ECO:0007669"/>
    <property type="project" value="UniProtKB-ARBA"/>
</dbReference>
<dbReference type="RefSeq" id="WP_165030860.1">
    <property type="nucleotide sequence ID" value="NZ_JAAKZF010000032.1"/>
</dbReference>
<dbReference type="FunFam" id="3.90.226.10:FF:000009">
    <property type="entry name" value="Carnitinyl-CoA dehydratase"/>
    <property type="match status" value="1"/>
</dbReference>
<dbReference type="Proteomes" id="UP001642900">
    <property type="component" value="Unassembled WGS sequence"/>
</dbReference>
<evidence type="ECO:0000256" key="2">
    <source>
        <dbReference type="ARBA" id="ARBA00023098"/>
    </source>
</evidence>
<keyword evidence="6" id="KW-1185">Reference proteome</keyword>
<dbReference type="Gene3D" id="3.90.226.10">
    <property type="entry name" value="2-enoyl-CoA Hydratase, Chain A, domain 1"/>
    <property type="match status" value="1"/>
</dbReference>